<keyword evidence="2" id="KW-1185">Reference proteome</keyword>
<evidence type="ECO:0000313" key="1">
    <source>
        <dbReference type="EMBL" id="KAI5676731.1"/>
    </source>
</evidence>
<evidence type="ECO:0000313" key="2">
    <source>
        <dbReference type="Proteomes" id="UP001060085"/>
    </source>
</evidence>
<protein>
    <submittedName>
        <fullName evidence="1">Uncharacterized protein</fullName>
    </submittedName>
</protein>
<accession>A0ACC0BVR5</accession>
<dbReference type="Proteomes" id="UP001060085">
    <property type="component" value="Linkage Group LG02"/>
</dbReference>
<organism evidence="1 2">
    <name type="scientific">Catharanthus roseus</name>
    <name type="common">Madagascar periwinkle</name>
    <name type="synonym">Vinca rosea</name>
    <dbReference type="NCBI Taxonomy" id="4058"/>
    <lineage>
        <taxon>Eukaryota</taxon>
        <taxon>Viridiplantae</taxon>
        <taxon>Streptophyta</taxon>
        <taxon>Embryophyta</taxon>
        <taxon>Tracheophyta</taxon>
        <taxon>Spermatophyta</taxon>
        <taxon>Magnoliopsida</taxon>
        <taxon>eudicotyledons</taxon>
        <taxon>Gunneridae</taxon>
        <taxon>Pentapetalae</taxon>
        <taxon>asterids</taxon>
        <taxon>lamiids</taxon>
        <taxon>Gentianales</taxon>
        <taxon>Apocynaceae</taxon>
        <taxon>Rauvolfioideae</taxon>
        <taxon>Vinceae</taxon>
        <taxon>Catharanthinae</taxon>
        <taxon>Catharanthus</taxon>
    </lineage>
</organism>
<gene>
    <name evidence="1" type="ORF">M9H77_07681</name>
</gene>
<comment type="caution">
    <text evidence="1">The sequence shown here is derived from an EMBL/GenBank/DDBJ whole genome shotgun (WGS) entry which is preliminary data.</text>
</comment>
<dbReference type="EMBL" id="CM044702">
    <property type="protein sequence ID" value="KAI5676731.1"/>
    <property type="molecule type" value="Genomic_DNA"/>
</dbReference>
<name>A0ACC0BVR5_CATRO</name>
<sequence length="465" mass="51099">MKKNVGSEIGVCATHCRTAQRCARPPGARHGRCATSWRTVQVTRGRARRSRATPESEFPTGKRTRDGRLKAHHDLQATPARPGKATRLGVRGSIMDLKQPRRKDTGLGPVIDKSIWTHDCTMIASSRGYKGRYSTSDYSAVQLHESHPGASSSFPHHSDASYNHDIHQRRIPMSPGAQYPALMVSYALGFGDVRGSQGDDTTIQAGGDDQGLDVGEGQDDHGEEEEGDQDENQEEEGSEDREGVTVSFLGHLGRDETAGSSGPSGVACTKKMLKKSETAWQQTEPAPRGPQEPSMILSYSGHVVAIWRGHSRPILRLRGRRHVIFTSYTSTDADVRPETEEVQEDGLGAAAFALLYRNFGQPLRSDAPELGELHMLERCVRQFGQTQGIPNAPIISPIKHYRPASTESYIMRHTFNRAFCHLRIQNLELLLAGVELPPRAQPPAIALVDSLGPYVGDEDPEDFTD</sequence>
<reference evidence="2" key="1">
    <citation type="journal article" date="2023" name="Nat. Plants">
        <title>Single-cell RNA sequencing provides a high-resolution roadmap for understanding the multicellular compartmentation of specialized metabolism.</title>
        <authorList>
            <person name="Sun S."/>
            <person name="Shen X."/>
            <person name="Li Y."/>
            <person name="Li Y."/>
            <person name="Wang S."/>
            <person name="Li R."/>
            <person name="Zhang H."/>
            <person name="Shen G."/>
            <person name="Guo B."/>
            <person name="Wei J."/>
            <person name="Xu J."/>
            <person name="St-Pierre B."/>
            <person name="Chen S."/>
            <person name="Sun C."/>
        </authorList>
    </citation>
    <scope>NUCLEOTIDE SEQUENCE [LARGE SCALE GENOMIC DNA]</scope>
</reference>
<proteinExistence type="predicted"/>